<evidence type="ECO:0000256" key="3">
    <source>
        <dbReference type="ARBA" id="ARBA00022676"/>
    </source>
</evidence>
<feature type="chain" id="PRO_5035807445" description="Beta-1,3-galactosyl-O-glycosyl-glycoprotein beta-1,6-N-acetylglucosaminyltransferase" evidence="11">
    <location>
        <begin position="28"/>
        <end position="495"/>
    </location>
</feature>
<evidence type="ECO:0000256" key="9">
    <source>
        <dbReference type="ARBA" id="ARBA00023180"/>
    </source>
</evidence>
<dbReference type="Proteomes" id="UP000749559">
    <property type="component" value="Unassembled WGS sequence"/>
</dbReference>
<sequence length="495" mass="57696">MVRCKNRHLYWGVLAVNLVILLRNIQRQNPQIENHHESEFEKNKSQPLATIPELDSIQPLVTSQAPMRPYINLVSPLIKADHHAVYNDVMEKRRRHWGGPPPPPRNLTVDYTLNCAEMISGNETELKRSETYYQSLPKKMRPDSDYLGVHQHCNEFLTSNGYFTKPVTLEEKQFPLAFGILMYKEVAQTEFLLRTIYRPQNIYCIHIDTDSNLEVKQAMKSIAKCFPNVFIASKLEEIIYGGFARLQADINCMADLLQTQTQWKYYMNLASQTLPLKTNLEIVKILKIYNGANDIEGHTRHDFQTWRFNHSWRVVSKNKGGDPSYERGDIKPPPPHNLTLVTGSAYGVFSRGFVEFINRDKIAYDLLEWSRDTYSPDEHYWATLHHLYSNPHLDTPGGYKGVPDDKLWLAVYAIWNADWNKDEVCHGMFTRQICIFGVGDLVMLMKNPALFANKFYLDFQYHTAECLFEHLHNRTLHQTAFDTRFYENLPFIIKK</sequence>
<gene>
    <name evidence="12" type="ORF">OFUS_LOCUS17444</name>
</gene>
<comment type="pathway">
    <text evidence="2">Protein modification; protein glycosylation.</text>
</comment>
<evidence type="ECO:0000256" key="1">
    <source>
        <dbReference type="ARBA" id="ARBA00004606"/>
    </source>
</evidence>
<evidence type="ECO:0000256" key="5">
    <source>
        <dbReference type="ARBA" id="ARBA00022692"/>
    </source>
</evidence>
<evidence type="ECO:0000256" key="7">
    <source>
        <dbReference type="ARBA" id="ARBA00022989"/>
    </source>
</evidence>
<keyword evidence="9" id="KW-0325">Glycoprotein</keyword>
<keyword evidence="4" id="KW-0808">Transferase</keyword>
<dbReference type="Pfam" id="PF02485">
    <property type="entry name" value="Branch"/>
    <property type="match status" value="1"/>
</dbReference>
<accession>A0A8S4PFR6</accession>
<evidence type="ECO:0000256" key="10">
    <source>
        <dbReference type="ARBA" id="ARBA00038150"/>
    </source>
</evidence>
<keyword evidence="8" id="KW-0472">Membrane</keyword>
<dbReference type="GO" id="GO:0016020">
    <property type="term" value="C:membrane"/>
    <property type="evidence" value="ECO:0007669"/>
    <property type="project" value="UniProtKB-SubCell"/>
</dbReference>
<evidence type="ECO:0000256" key="4">
    <source>
        <dbReference type="ARBA" id="ARBA00022679"/>
    </source>
</evidence>
<keyword evidence="3" id="KW-0328">Glycosyltransferase</keyword>
<dbReference type="PANTHER" id="PTHR19297:SF191">
    <property type="entry name" value="PROTEIN XYLOSYLTRANSFERASE"/>
    <property type="match status" value="1"/>
</dbReference>
<proteinExistence type="inferred from homology"/>
<evidence type="ECO:0000256" key="8">
    <source>
        <dbReference type="ARBA" id="ARBA00023136"/>
    </source>
</evidence>
<evidence type="ECO:0000256" key="6">
    <source>
        <dbReference type="ARBA" id="ARBA00022968"/>
    </source>
</evidence>
<keyword evidence="5" id="KW-0812">Transmembrane</keyword>
<dbReference type="EMBL" id="CAIIXF020000008">
    <property type="protein sequence ID" value="CAH1792484.1"/>
    <property type="molecule type" value="Genomic_DNA"/>
</dbReference>
<name>A0A8S4PFR6_OWEFU</name>
<keyword evidence="11" id="KW-0732">Signal</keyword>
<evidence type="ECO:0008006" key="14">
    <source>
        <dbReference type="Google" id="ProtNLM"/>
    </source>
</evidence>
<comment type="subcellular location">
    <subcellularLocation>
        <location evidence="1">Membrane</location>
        <topology evidence="1">Single-pass type II membrane protein</topology>
    </subcellularLocation>
</comment>
<keyword evidence="7" id="KW-1133">Transmembrane helix</keyword>
<keyword evidence="13" id="KW-1185">Reference proteome</keyword>
<comment type="caution">
    <text evidence="12">The sequence shown here is derived from an EMBL/GenBank/DDBJ whole genome shotgun (WGS) entry which is preliminary data.</text>
</comment>
<dbReference type="InterPro" id="IPR003406">
    <property type="entry name" value="Glyco_trans_14"/>
</dbReference>
<dbReference type="GO" id="GO:0008375">
    <property type="term" value="F:acetylglucosaminyltransferase activity"/>
    <property type="evidence" value="ECO:0007669"/>
    <property type="project" value="TreeGrafter"/>
</dbReference>
<comment type="similarity">
    <text evidence="10">Belongs to the glycosyltransferase 14 family.</text>
</comment>
<evidence type="ECO:0000256" key="11">
    <source>
        <dbReference type="SAM" id="SignalP"/>
    </source>
</evidence>
<evidence type="ECO:0000313" key="12">
    <source>
        <dbReference type="EMBL" id="CAH1792484.1"/>
    </source>
</evidence>
<organism evidence="12 13">
    <name type="scientific">Owenia fusiformis</name>
    <name type="common">Polychaete worm</name>
    <dbReference type="NCBI Taxonomy" id="6347"/>
    <lineage>
        <taxon>Eukaryota</taxon>
        <taxon>Metazoa</taxon>
        <taxon>Spiralia</taxon>
        <taxon>Lophotrochozoa</taxon>
        <taxon>Annelida</taxon>
        <taxon>Polychaeta</taxon>
        <taxon>Sedentaria</taxon>
        <taxon>Canalipalpata</taxon>
        <taxon>Sabellida</taxon>
        <taxon>Oweniida</taxon>
        <taxon>Oweniidae</taxon>
        <taxon>Owenia</taxon>
    </lineage>
</organism>
<dbReference type="AlphaFoldDB" id="A0A8S4PFR6"/>
<evidence type="ECO:0000313" key="13">
    <source>
        <dbReference type="Proteomes" id="UP000749559"/>
    </source>
</evidence>
<keyword evidence="6" id="KW-0735">Signal-anchor</keyword>
<reference evidence="12" key="1">
    <citation type="submission" date="2022-03" db="EMBL/GenBank/DDBJ databases">
        <authorList>
            <person name="Martin C."/>
        </authorList>
    </citation>
    <scope>NUCLEOTIDE SEQUENCE</scope>
</reference>
<dbReference type="OrthoDB" id="2019572at2759"/>
<evidence type="ECO:0000256" key="2">
    <source>
        <dbReference type="ARBA" id="ARBA00004922"/>
    </source>
</evidence>
<dbReference type="PANTHER" id="PTHR19297">
    <property type="entry name" value="GLYCOSYLTRANSFERASE 14 FAMILY MEMBER"/>
    <property type="match status" value="1"/>
</dbReference>
<feature type="signal peptide" evidence="11">
    <location>
        <begin position="1"/>
        <end position="27"/>
    </location>
</feature>
<protein>
    <recommendedName>
        <fullName evidence="14">Beta-1,3-galactosyl-O-glycosyl-glycoprotein beta-1,6-N-acetylglucosaminyltransferase</fullName>
    </recommendedName>
</protein>